<evidence type="ECO:0000313" key="15">
    <source>
        <dbReference type="EMBL" id="RMA77673.1"/>
    </source>
</evidence>
<evidence type="ECO:0000256" key="7">
    <source>
        <dbReference type="ARBA" id="ARBA00023235"/>
    </source>
</evidence>
<dbReference type="EMBL" id="REFJ01000007">
    <property type="protein sequence ID" value="RMA77673.1"/>
    <property type="molecule type" value="Genomic_DNA"/>
</dbReference>
<dbReference type="SUPFAM" id="SSF52540">
    <property type="entry name" value="P-loop containing nucleoside triphosphate hydrolases"/>
    <property type="match status" value="1"/>
</dbReference>
<dbReference type="InterPro" id="IPR014016">
    <property type="entry name" value="UvrD-like_ATP-bd"/>
</dbReference>
<dbReference type="Pfam" id="PF13361">
    <property type="entry name" value="UvrD_C"/>
    <property type="match status" value="1"/>
</dbReference>
<keyword evidence="3 12" id="KW-0378">Hydrolase</keyword>
<gene>
    <name evidence="15" type="ORF">DFR27_2493</name>
</gene>
<dbReference type="AlphaFoldDB" id="A0A3L9ZY74"/>
<keyword evidence="6" id="KW-0238">DNA-binding</keyword>
<dbReference type="PANTHER" id="PTHR11070:SF2">
    <property type="entry name" value="ATP-DEPENDENT DNA HELICASE SRS2"/>
    <property type="match status" value="1"/>
</dbReference>
<evidence type="ECO:0000256" key="1">
    <source>
        <dbReference type="ARBA" id="ARBA00009922"/>
    </source>
</evidence>
<evidence type="ECO:0000256" key="9">
    <source>
        <dbReference type="ARBA" id="ARBA00034808"/>
    </source>
</evidence>
<keyword evidence="7" id="KW-0413">Isomerase</keyword>
<proteinExistence type="inferred from homology"/>
<evidence type="ECO:0000256" key="12">
    <source>
        <dbReference type="PROSITE-ProRule" id="PRU00560"/>
    </source>
</evidence>
<dbReference type="InterPro" id="IPR013986">
    <property type="entry name" value="DExx_box_DNA_helicase_dom_sf"/>
</dbReference>
<keyword evidence="4 12" id="KW-0347">Helicase</keyword>
<dbReference type="GO" id="GO:0016887">
    <property type="term" value="F:ATP hydrolysis activity"/>
    <property type="evidence" value="ECO:0007669"/>
    <property type="project" value="RHEA"/>
</dbReference>
<evidence type="ECO:0000259" key="13">
    <source>
        <dbReference type="PROSITE" id="PS51198"/>
    </source>
</evidence>
<feature type="binding site" evidence="12">
    <location>
        <begin position="22"/>
        <end position="29"/>
    </location>
    <ligand>
        <name>ATP</name>
        <dbReference type="ChEBI" id="CHEBI:30616"/>
    </ligand>
</feature>
<evidence type="ECO:0000256" key="2">
    <source>
        <dbReference type="ARBA" id="ARBA00022741"/>
    </source>
</evidence>
<evidence type="ECO:0000256" key="11">
    <source>
        <dbReference type="ARBA" id="ARBA00048988"/>
    </source>
</evidence>
<dbReference type="CDD" id="cd17932">
    <property type="entry name" value="DEXQc_UvrD"/>
    <property type="match status" value="1"/>
</dbReference>
<keyword evidence="5 12" id="KW-0067">ATP-binding</keyword>
<dbReference type="Pfam" id="PF00580">
    <property type="entry name" value="UvrD-helicase"/>
    <property type="match status" value="1"/>
</dbReference>
<dbReference type="OrthoDB" id="9806690at2"/>
<comment type="catalytic activity">
    <reaction evidence="8">
        <text>Couples ATP hydrolysis with the unwinding of duplex DNA by translocating in the 3'-5' direction.</text>
        <dbReference type="EC" id="5.6.2.4"/>
    </reaction>
</comment>
<feature type="domain" description="UvrD-like helicase C-terminal" evidence="14">
    <location>
        <begin position="290"/>
        <end position="564"/>
    </location>
</feature>
<keyword evidence="2 12" id="KW-0547">Nucleotide-binding</keyword>
<dbReference type="PANTHER" id="PTHR11070">
    <property type="entry name" value="UVRD / RECB / PCRA DNA HELICASE FAMILY MEMBER"/>
    <property type="match status" value="1"/>
</dbReference>
<sequence length="738" mass="83252">MSLTLEQSNIVAYSKGPARVVAVAGSGKTTTFVEMVAERLIAGMDPKRILVVMFNKSAQVDFEQRLSQRLANQTPPEVRTFHSLALRMYKRLAKIGACEPRNWNPMPSWVSDRMALKEILARVHPDQLRDIQNEPSEALEAFWQLQEHYKSDFDSIDIAFDKAELSDKWRCLIDAHQGYEEARNQAKLISFSDMLHDSVGIIDSDQQLIDHFANHMDLILVDEYQDINAVQQRLVEIIAGSRAQVIAVGDPDQTIYEFRGSNPEFMLRHFDRAFPNSQQLPLTTTFRYGYPLALAANQLIAHNKNRYAHFSLPASKEAVTTIDPIPCVNDQAAAITHIEQLLSRSRTVEEPETIAVLCRLWSNAAPIELALMQRGIDFSLHGGNSVLARRELQVITGLLEVNQLTSVATVRNDAKFWRQLMTTPHLKIKQPIIDGLANQLASSPGEFSLQVRALANSLSGWEKKQLHSFAAQVADLEAHHDNAKSLINRFFIARGYLEALQESATSKQRGDESVAILRAFTDYLGQHRYHPNAAIQAIQVLQQQRASGNTNSQISLTTIHRAKGLEWDHVIVTNFDDEHFPYQHGNSLTIAAQESERRLAYVAITRAKLSCSLLVPKGAGDKLPSRFQAELGLMQANRWRDVISGNCKRLTLSPPQRAAWQAFAEHQQLKLPEIELAKEPQQTTLSGTKKANPAVIHSHYGYGEIIHEDRVYMTIRFRNERERTFSKKAASELIERLA</sequence>
<evidence type="ECO:0000256" key="10">
    <source>
        <dbReference type="ARBA" id="ARBA00034923"/>
    </source>
</evidence>
<name>A0A3L9ZY74_9GAMM</name>
<evidence type="ECO:0000256" key="6">
    <source>
        <dbReference type="ARBA" id="ARBA00023125"/>
    </source>
</evidence>
<evidence type="ECO:0000256" key="8">
    <source>
        <dbReference type="ARBA" id="ARBA00034617"/>
    </source>
</evidence>
<dbReference type="GO" id="GO:0005524">
    <property type="term" value="F:ATP binding"/>
    <property type="evidence" value="ECO:0007669"/>
    <property type="project" value="UniProtKB-UniRule"/>
</dbReference>
<feature type="domain" description="UvrD-like helicase ATP-binding" evidence="13">
    <location>
        <begin position="1"/>
        <end position="289"/>
    </location>
</feature>
<reference evidence="15 16" key="1">
    <citation type="submission" date="2018-10" db="EMBL/GenBank/DDBJ databases">
        <title>Genomic Encyclopedia of Type Strains, Phase IV (KMG-IV): sequencing the most valuable type-strain genomes for metagenomic binning, comparative biology and taxonomic classification.</title>
        <authorList>
            <person name="Goeker M."/>
        </authorList>
    </citation>
    <scope>NUCLEOTIDE SEQUENCE [LARGE SCALE GENOMIC DNA]</scope>
    <source>
        <strain evidence="15 16">DSM 25080</strain>
    </source>
</reference>
<dbReference type="Proteomes" id="UP000267187">
    <property type="component" value="Unassembled WGS sequence"/>
</dbReference>
<dbReference type="InterPro" id="IPR027417">
    <property type="entry name" value="P-loop_NTPase"/>
</dbReference>
<dbReference type="InterPro" id="IPR000212">
    <property type="entry name" value="DNA_helicase_UvrD/REP"/>
</dbReference>
<evidence type="ECO:0000259" key="14">
    <source>
        <dbReference type="PROSITE" id="PS51217"/>
    </source>
</evidence>
<dbReference type="PROSITE" id="PS51198">
    <property type="entry name" value="UVRD_HELICASE_ATP_BIND"/>
    <property type="match status" value="1"/>
</dbReference>
<evidence type="ECO:0000256" key="3">
    <source>
        <dbReference type="ARBA" id="ARBA00022801"/>
    </source>
</evidence>
<dbReference type="Gene3D" id="1.10.10.160">
    <property type="match status" value="1"/>
</dbReference>
<keyword evidence="16" id="KW-1185">Reference proteome</keyword>
<organism evidence="15 16">
    <name type="scientific">Umboniibacter marinipuniceus</name>
    <dbReference type="NCBI Taxonomy" id="569599"/>
    <lineage>
        <taxon>Bacteria</taxon>
        <taxon>Pseudomonadati</taxon>
        <taxon>Pseudomonadota</taxon>
        <taxon>Gammaproteobacteria</taxon>
        <taxon>Cellvibrionales</taxon>
        <taxon>Cellvibrionaceae</taxon>
        <taxon>Umboniibacter</taxon>
    </lineage>
</organism>
<evidence type="ECO:0000256" key="5">
    <source>
        <dbReference type="ARBA" id="ARBA00022840"/>
    </source>
</evidence>
<dbReference type="PROSITE" id="PS51217">
    <property type="entry name" value="UVRD_HELICASE_CTER"/>
    <property type="match status" value="1"/>
</dbReference>
<dbReference type="GO" id="GO:0003677">
    <property type="term" value="F:DNA binding"/>
    <property type="evidence" value="ECO:0007669"/>
    <property type="project" value="UniProtKB-KW"/>
</dbReference>
<dbReference type="Gene3D" id="3.40.50.300">
    <property type="entry name" value="P-loop containing nucleotide triphosphate hydrolases"/>
    <property type="match status" value="2"/>
</dbReference>
<dbReference type="EC" id="5.6.2.4" evidence="9"/>
<protein>
    <recommendedName>
        <fullName evidence="9">DNA 3'-5' helicase</fullName>
        <ecNumber evidence="9">5.6.2.4</ecNumber>
    </recommendedName>
    <alternativeName>
        <fullName evidence="10">DNA 3'-5' helicase II</fullName>
    </alternativeName>
</protein>
<dbReference type="InterPro" id="IPR014017">
    <property type="entry name" value="DNA_helicase_UvrD-like_C"/>
</dbReference>
<dbReference type="GO" id="GO:0000725">
    <property type="term" value="P:recombinational repair"/>
    <property type="evidence" value="ECO:0007669"/>
    <property type="project" value="TreeGrafter"/>
</dbReference>
<dbReference type="Gene3D" id="1.10.486.10">
    <property type="entry name" value="PCRA, domain 4"/>
    <property type="match status" value="1"/>
</dbReference>
<comment type="catalytic activity">
    <reaction evidence="11">
        <text>ATP + H2O = ADP + phosphate + H(+)</text>
        <dbReference type="Rhea" id="RHEA:13065"/>
        <dbReference type="ChEBI" id="CHEBI:15377"/>
        <dbReference type="ChEBI" id="CHEBI:15378"/>
        <dbReference type="ChEBI" id="CHEBI:30616"/>
        <dbReference type="ChEBI" id="CHEBI:43474"/>
        <dbReference type="ChEBI" id="CHEBI:456216"/>
        <dbReference type="EC" id="5.6.2.4"/>
    </reaction>
</comment>
<comment type="caution">
    <text evidence="15">The sequence shown here is derived from an EMBL/GenBank/DDBJ whole genome shotgun (WGS) entry which is preliminary data.</text>
</comment>
<dbReference type="GO" id="GO:0043138">
    <property type="term" value="F:3'-5' DNA helicase activity"/>
    <property type="evidence" value="ECO:0007669"/>
    <property type="project" value="UniProtKB-EC"/>
</dbReference>
<evidence type="ECO:0000313" key="16">
    <source>
        <dbReference type="Proteomes" id="UP000267187"/>
    </source>
</evidence>
<comment type="similarity">
    <text evidence="1">Belongs to the helicase family. UvrD subfamily.</text>
</comment>
<evidence type="ECO:0000256" key="4">
    <source>
        <dbReference type="ARBA" id="ARBA00022806"/>
    </source>
</evidence>
<accession>A0A3L9ZY74</accession>
<dbReference type="RefSeq" id="WP_121877791.1">
    <property type="nucleotide sequence ID" value="NZ_REFJ01000007.1"/>
</dbReference>